<dbReference type="Proteomes" id="UP000682928">
    <property type="component" value="Chromosome"/>
</dbReference>
<evidence type="ECO:0000256" key="3">
    <source>
        <dbReference type="ARBA" id="ARBA00022475"/>
    </source>
</evidence>
<dbReference type="EMBL" id="AP024590">
    <property type="protein sequence ID" value="BCU56824.1"/>
    <property type="molecule type" value="Genomic_DNA"/>
</dbReference>
<evidence type="ECO:0000256" key="5">
    <source>
        <dbReference type="ARBA" id="ARBA00022692"/>
    </source>
</evidence>
<comment type="subcellular location">
    <subcellularLocation>
        <location evidence="1">Cell inner membrane</location>
        <topology evidence="1">Multi-pass membrane protein</topology>
    </subcellularLocation>
</comment>
<keyword evidence="4" id="KW-0997">Cell inner membrane</keyword>
<evidence type="ECO:0000256" key="7">
    <source>
        <dbReference type="ARBA" id="ARBA00023136"/>
    </source>
</evidence>
<evidence type="ECO:0000256" key="6">
    <source>
        <dbReference type="ARBA" id="ARBA00022989"/>
    </source>
</evidence>
<evidence type="ECO:0000256" key="1">
    <source>
        <dbReference type="ARBA" id="ARBA00004429"/>
    </source>
</evidence>
<dbReference type="GO" id="GO:0003333">
    <property type="term" value="P:amino acid transmembrane transport"/>
    <property type="evidence" value="ECO:0007669"/>
    <property type="project" value="InterPro"/>
</dbReference>
<feature type="transmembrane region" description="Helical" evidence="8">
    <location>
        <begin position="186"/>
        <end position="207"/>
    </location>
</feature>
<evidence type="ECO:0000313" key="10">
    <source>
        <dbReference type="Proteomes" id="UP000682928"/>
    </source>
</evidence>
<feature type="transmembrane region" description="Helical" evidence="8">
    <location>
        <begin position="375"/>
        <end position="395"/>
    </location>
</feature>
<feature type="transmembrane region" description="Helical" evidence="8">
    <location>
        <begin position="78"/>
        <end position="99"/>
    </location>
</feature>
<dbReference type="PANTHER" id="PTHR35334:SF3">
    <property type="entry name" value="INNER MEMBRANE TRANSPORT PROTEIN YQEG"/>
    <property type="match status" value="1"/>
</dbReference>
<keyword evidence="7 8" id="KW-0472">Membrane</keyword>
<feature type="transmembrane region" description="Helical" evidence="8">
    <location>
        <begin position="111"/>
        <end position="129"/>
    </location>
</feature>
<organism evidence="9 10">
    <name type="scientific">Enterobacter kobei</name>
    <dbReference type="NCBI Taxonomy" id="208224"/>
    <lineage>
        <taxon>Bacteria</taxon>
        <taxon>Pseudomonadati</taxon>
        <taxon>Pseudomonadota</taxon>
        <taxon>Gammaproteobacteria</taxon>
        <taxon>Enterobacterales</taxon>
        <taxon>Enterobacteriaceae</taxon>
        <taxon>Enterobacter</taxon>
        <taxon>Enterobacter cloacae complex</taxon>
    </lineage>
</organism>
<name>A0AA86IT61_9ENTR</name>
<feature type="transmembrane region" description="Helical" evidence="8">
    <location>
        <begin position="136"/>
        <end position="159"/>
    </location>
</feature>
<gene>
    <name evidence="9" type="ORF">ENKO_34180</name>
</gene>
<proteinExistence type="predicted"/>
<dbReference type="PANTHER" id="PTHR35334">
    <property type="entry name" value="SERINE TRANSPORTER"/>
    <property type="match status" value="1"/>
</dbReference>
<evidence type="ECO:0000313" key="9">
    <source>
        <dbReference type="EMBL" id="BCU56824.1"/>
    </source>
</evidence>
<feature type="transmembrane region" description="Helical" evidence="8">
    <location>
        <begin position="227"/>
        <end position="247"/>
    </location>
</feature>
<dbReference type="InterPro" id="IPR018227">
    <property type="entry name" value="Amino_acid_transport_2"/>
</dbReference>
<evidence type="ECO:0000256" key="8">
    <source>
        <dbReference type="SAM" id="Phobius"/>
    </source>
</evidence>
<reference evidence="9" key="1">
    <citation type="submission" date="2021-04" db="EMBL/GenBank/DDBJ databases">
        <title>Difference and commonality of drug resistance evolution in various bacteria. and drug sensitivity profiles.</title>
        <authorList>
            <person name="Maeda T."/>
            <person name="Shibai A."/>
            <person name="Kawada K."/>
            <person name="Kotani H."/>
            <person name="Tarusawa Y."/>
            <person name="Tanabe K."/>
            <person name="Furusawa C."/>
        </authorList>
    </citation>
    <scope>NUCLEOTIDE SEQUENCE</scope>
    <source>
        <strain evidence="9">JCM 8580</strain>
    </source>
</reference>
<feature type="transmembrane region" description="Helical" evidence="8">
    <location>
        <begin position="319"/>
        <end position="336"/>
    </location>
</feature>
<dbReference type="RefSeq" id="WP_088220315.1">
    <property type="nucleotide sequence ID" value="NZ_AP024590.1"/>
</dbReference>
<dbReference type="GO" id="GO:0005886">
    <property type="term" value="C:plasma membrane"/>
    <property type="evidence" value="ECO:0007669"/>
    <property type="project" value="UniProtKB-SubCell"/>
</dbReference>
<evidence type="ECO:0000256" key="4">
    <source>
        <dbReference type="ARBA" id="ARBA00022519"/>
    </source>
</evidence>
<accession>A0AA86IT61</accession>
<keyword evidence="3" id="KW-1003">Cell membrane</keyword>
<keyword evidence="5 8" id="KW-0812">Transmembrane</keyword>
<keyword evidence="6 8" id="KW-1133">Transmembrane helix</keyword>
<sequence>MLGVYGATVGAGTLFLPVEIGTRGPLVFFMLLLLAFPLSMVPHVLICRVFMRDHQTADKSLPMFGTFFGAKGQKAVRIYFCLAHFPVTLVYGVSLVNALDNLLREHLHIALISRGWLAFIVVAFLFVVLSNGREKVVSILSTLALPFALTVVIIAAVQIPDWQLANITEALKATNNAPTGETIKNLWLTLPLITFAFCSTPLISPLAAHYREKHNGGETKAVLVVRLAYTLIFFSIIFFVLSCILSIPHETFVAAKAQNLNVLSVMEGNGGSGLLFYAAPLIAIIGMTKSFLGICLPVAETFSDLITETAGVNKGAGKIIAFLLMFVVSFAVVYANPNVINLIETVCGPMIAIFLFLIPVFLIYTRDALRPLRGVTPMIVLLGGILTVSALLYGML</sequence>
<feature type="transmembrane region" description="Helical" evidence="8">
    <location>
        <begin position="26"/>
        <end position="51"/>
    </location>
</feature>
<feature type="transmembrane region" description="Helical" evidence="8">
    <location>
        <begin position="342"/>
        <end position="363"/>
    </location>
</feature>
<keyword evidence="2" id="KW-0813">Transport</keyword>
<evidence type="ECO:0000256" key="2">
    <source>
        <dbReference type="ARBA" id="ARBA00022448"/>
    </source>
</evidence>
<feature type="transmembrane region" description="Helical" evidence="8">
    <location>
        <begin position="274"/>
        <end position="299"/>
    </location>
</feature>
<protein>
    <submittedName>
        <fullName evidence="9">Serine transporter</fullName>
    </submittedName>
</protein>
<dbReference type="AlphaFoldDB" id="A0AA86IT61"/>